<dbReference type="STRING" id="1798680.A3J66_01950"/>
<name>A0A1F6MAJ3_9BACT</name>
<sequence>MKKPKKQKTNVAAVAAARKRKEKPKGIAVANVSPNPKSLLKNKKILQNPQYHGDFCLPLQQFLYKVGTYDSANS</sequence>
<comment type="caution">
    <text evidence="1">The sequence shown here is derived from an EMBL/GenBank/DDBJ whole genome shotgun (WGS) entry which is preliminary data.</text>
</comment>
<protein>
    <submittedName>
        <fullName evidence="1">Uncharacterized protein</fullName>
    </submittedName>
</protein>
<accession>A0A1F6MAJ3</accession>
<reference evidence="1 2" key="1">
    <citation type="journal article" date="2016" name="Nat. Commun.">
        <title>Thousands of microbial genomes shed light on interconnected biogeochemical processes in an aquifer system.</title>
        <authorList>
            <person name="Anantharaman K."/>
            <person name="Brown C.T."/>
            <person name="Hug L.A."/>
            <person name="Sharon I."/>
            <person name="Castelle C.J."/>
            <person name="Probst A.J."/>
            <person name="Thomas B.C."/>
            <person name="Singh A."/>
            <person name="Wilkins M.J."/>
            <person name="Karaoz U."/>
            <person name="Brodie E.L."/>
            <person name="Williams K.H."/>
            <person name="Hubbard S.S."/>
            <person name="Banfield J.F."/>
        </authorList>
    </citation>
    <scope>NUCLEOTIDE SEQUENCE [LARGE SCALE GENOMIC DNA]</scope>
</reference>
<evidence type="ECO:0000313" key="1">
    <source>
        <dbReference type="EMBL" id="OGH68645.1"/>
    </source>
</evidence>
<evidence type="ECO:0000313" key="2">
    <source>
        <dbReference type="Proteomes" id="UP000176282"/>
    </source>
</evidence>
<proteinExistence type="predicted"/>
<dbReference type="EMBL" id="MFQB01000010">
    <property type="protein sequence ID" value="OGH68645.1"/>
    <property type="molecule type" value="Genomic_DNA"/>
</dbReference>
<gene>
    <name evidence="1" type="ORF">A3J66_01950</name>
</gene>
<dbReference type="Proteomes" id="UP000176282">
    <property type="component" value="Unassembled WGS sequence"/>
</dbReference>
<organism evidence="1 2">
    <name type="scientific">Candidatus Magasanikbacteria bacterium RIFCSPHIGHO2_02_FULL_47_14</name>
    <dbReference type="NCBI Taxonomy" id="1798680"/>
    <lineage>
        <taxon>Bacteria</taxon>
        <taxon>Candidatus Magasanikiibacteriota</taxon>
    </lineage>
</organism>
<dbReference type="AlphaFoldDB" id="A0A1F6MAJ3"/>